<evidence type="ECO:0000259" key="14">
    <source>
        <dbReference type="Pfam" id="PF00593"/>
    </source>
</evidence>
<keyword evidence="4" id="KW-0410">Iron transport</keyword>
<keyword evidence="2 11" id="KW-0813">Transport</keyword>
<keyword evidence="17" id="KW-1185">Reference proteome</keyword>
<dbReference type="Proteomes" id="UP000024284">
    <property type="component" value="Unassembled WGS sequence"/>
</dbReference>
<evidence type="ECO:0000256" key="12">
    <source>
        <dbReference type="RuleBase" id="RU003357"/>
    </source>
</evidence>
<sequence>MSRKFVHLLLGGVAVTAACPVFAQDTATAPVADGDSGSEIVVTAQKRAENLQDVPVSIAAFSSETLAAANIDEVEELSALTPNFSVNKATASAAVRINIRGVGASGNTATEPSVAVFLDGIYVPRAGSTIATFLDIDGVEVLRGPQGTLFGRNASVGALSLRTAQPEFTFSGEVTGEVGNADRYRLAGHVNLPLNDKVAVRLAAAGSWFDGFWFNEYDGMRYGQQDDVALRGSVKAELGNLEWIVRADYTKISGDGVTDSDFDASSVSPTQLAQLRTILGGDLPDTNFNDRVMNYAVTADLDDRQWGLSSDATFSLGDSKIRLINSYRDWRNDQLDGDVIFLPLPLLSRQSYFDSKSQNHELQFISPTEQWLGGKLDLVAGLYYFDEEYRLGEVLNLGSRFCNTLLPAGAARDGCNAFQTTTGGANATTQRMAQNTTSYAVYGQLNYRLAEPLTLVLGGRWTHEEKSGSFAQSIATPVASILRAPETLTLPDLSESRLTYRIGLNFKPTDDVMLFGSYSTGYKSGGYNSGGGTPSLSTFDQAGNLVSTRRVFGRETVDNYEVGIKSEWLDRALTANLTFYRMDINGYQDRSFDGVSFIIRNAGSLRQQGFEFDTVLRPSRNFTVNAALAYLDSEFTSFPGGSPLPGLPAGSVQDLTGTRANFSPAWSGQVGFNWKGDIGNSGMSWSASSNVNFVSDYRNSQITDNNPQTIQDGYALLSARLTLAGVDDRWSVAIFGNNLTNVQYSTVMFNQTLAGAFGLNNGVFPGSTAIRQTHASPRTYGASLTLRF</sequence>
<keyword evidence="13" id="KW-0732">Signal</keyword>
<evidence type="ECO:0000256" key="1">
    <source>
        <dbReference type="ARBA" id="ARBA00004571"/>
    </source>
</evidence>
<keyword evidence="6" id="KW-0408">Iron</keyword>
<evidence type="ECO:0000256" key="13">
    <source>
        <dbReference type="SAM" id="SignalP"/>
    </source>
</evidence>
<dbReference type="InterPro" id="IPR039426">
    <property type="entry name" value="TonB-dep_rcpt-like"/>
</dbReference>
<protein>
    <submittedName>
        <fullName evidence="16">TonB-dependent receptor-like protein</fullName>
    </submittedName>
</protein>
<keyword evidence="10 11" id="KW-0998">Cell outer membrane</keyword>
<name>A0A086P8V5_SPHHM</name>
<dbReference type="Gene3D" id="2.40.170.20">
    <property type="entry name" value="TonB-dependent receptor, beta-barrel domain"/>
    <property type="match status" value="1"/>
</dbReference>
<dbReference type="PATRIC" id="fig|1219045.3.peg.2668"/>
<dbReference type="Pfam" id="PF00593">
    <property type="entry name" value="TonB_dep_Rec_b-barrel"/>
    <property type="match status" value="1"/>
</dbReference>
<feature type="chain" id="PRO_5001813193" evidence="13">
    <location>
        <begin position="24"/>
        <end position="788"/>
    </location>
</feature>
<dbReference type="InterPro" id="IPR012910">
    <property type="entry name" value="Plug_dom"/>
</dbReference>
<evidence type="ECO:0000256" key="8">
    <source>
        <dbReference type="ARBA" id="ARBA00023077"/>
    </source>
</evidence>
<dbReference type="GO" id="GO:0009279">
    <property type="term" value="C:cell outer membrane"/>
    <property type="evidence" value="ECO:0007669"/>
    <property type="project" value="UniProtKB-SubCell"/>
</dbReference>
<comment type="similarity">
    <text evidence="11 12">Belongs to the TonB-dependent receptor family.</text>
</comment>
<gene>
    <name evidence="16" type="ORF">BV98_002634</name>
</gene>
<keyword evidence="3 11" id="KW-1134">Transmembrane beta strand</keyword>
<reference evidence="16" key="1">
    <citation type="submission" date="2014-08" db="EMBL/GenBank/DDBJ databases">
        <title>Draft genome sequences of Sphingobium herbicidovorans.</title>
        <authorList>
            <person name="Gan H.M."/>
            <person name="Gan H.Y."/>
            <person name="Savka M.A."/>
        </authorList>
    </citation>
    <scope>NUCLEOTIDE SEQUENCE [LARGE SCALE GENOMIC DNA]</scope>
    <source>
        <strain evidence="16">NBRC 16415</strain>
    </source>
</reference>
<dbReference type="STRING" id="76947.GCA_002080435_00131"/>
<evidence type="ECO:0000256" key="6">
    <source>
        <dbReference type="ARBA" id="ARBA00023004"/>
    </source>
</evidence>
<dbReference type="PANTHER" id="PTHR32552:SF81">
    <property type="entry name" value="TONB-DEPENDENT OUTER MEMBRANE RECEPTOR"/>
    <property type="match status" value="1"/>
</dbReference>
<dbReference type="eggNOG" id="COG4774">
    <property type="taxonomic scope" value="Bacteria"/>
</dbReference>
<organism evidence="16 17">
    <name type="scientific">Sphingobium herbicidovorans (strain ATCC 700291 / DSM 11019 / CCUG 56400 / KCTC 2939 / LMG 18315 / NBRC 16415 / MH)</name>
    <name type="common">Sphingomonas herbicidovorans</name>
    <dbReference type="NCBI Taxonomy" id="1219045"/>
    <lineage>
        <taxon>Bacteria</taxon>
        <taxon>Pseudomonadati</taxon>
        <taxon>Pseudomonadota</taxon>
        <taxon>Alphaproteobacteria</taxon>
        <taxon>Sphingomonadales</taxon>
        <taxon>Sphingomonadaceae</taxon>
        <taxon>Sphingobium</taxon>
    </lineage>
</organism>
<evidence type="ECO:0000256" key="10">
    <source>
        <dbReference type="ARBA" id="ARBA00023237"/>
    </source>
</evidence>
<keyword evidence="8 12" id="KW-0798">TonB box</keyword>
<evidence type="ECO:0000256" key="5">
    <source>
        <dbReference type="ARBA" id="ARBA00022692"/>
    </source>
</evidence>
<comment type="caution">
    <text evidence="16">The sequence shown here is derived from an EMBL/GenBank/DDBJ whole genome shotgun (WGS) entry which is preliminary data.</text>
</comment>
<dbReference type="PROSITE" id="PS51257">
    <property type="entry name" value="PROKAR_LIPOPROTEIN"/>
    <property type="match status" value="1"/>
</dbReference>
<dbReference type="PROSITE" id="PS52016">
    <property type="entry name" value="TONB_DEPENDENT_REC_3"/>
    <property type="match status" value="1"/>
</dbReference>
<feature type="domain" description="TonB-dependent receptor plug" evidence="15">
    <location>
        <begin position="51"/>
        <end position="157"/>
    </location>
</feature>
<accession>A0A086P8V5</accession>
<dbReference type="PANTHER" id="PTHR32552">
    <property type="entry name" value="FERRICHROME IRON RECEPTOR-RELATED"/>
    <property type="match status" value="1"/>
</dbReference>
<dbReference type="AlphaFoldDB" id="A0A086P8V5"/>
<dbReference type="EMBL" id="JFZA02000023">
    <property type="protein sequence ID" value="KFG89823.1"/>
    <property type="molecule type" value="Genomic_DNA"/>
</dbReference>
<evidence type="ECO:0000256" key="9">
    <source>
        <dbReference type="ARBA" id="ARBA00023136"/>
    </source>
</evidence>
<feature type="signal peptide" evidence="13">
    <location>
        <begin position="1"/>
        <end position="23"/>
    </location>
</feature>
<comment type="subcellular location">
    <subcellularLocation>
        <location evidence="1 11">Cell outer membrane</location>
        <topology evidence="1 11">Multi-pass membrane protein</topology>
    </subcellularLocation>
</comment>
<keyword evidence="9 11" id="KW-0472">Membrane</keyword>
<evidence type="ECO:0000256" key="11">
    <source>
        <dbReference type="PROSITE-ProRule" id="PRU01360"/>
    </source>
</evidence>
<dbReference type="RefSeq" id="WP_037466753.1">
    <property type="nucleotide sequence ID" value="NZ_BCZD01000008.1"/>
</dbReference>
<evidence type="ECO:0000256" key="3">
    <source>
        <dbReference type="ARBA" id="ARBA00022452"/>
    </source>
</evidence>
<evidence type="ECO:0000313" key="16">
    <source>
        <dbReference type="EMBL" id="KFG89823.1"/>
    </source>
</evidence>
<evidence type="ECO:0000259" key="15">
    <source>
        <dbReference type="Pfam" id="PF07715"/>
    </source>
</evidence>
<dbReference type="SUPFAM" id="SSF56935">
    <property type="entry name" value="Porins"/>
    <property type="match status" value="1"/>
</dbReference>
<feature type="domain" description="TonB-dependent receptor-like beta-barrel" evidence="14">
    <location>
        <begin position="261"/>
        <end position="739"/>
    </location>
</feature>
<keyword evidence="7" id="KW-0406">Ion transport</keyword>
<evidence type="ECO:0000256" key="7">
    <source>
        <dbReference type="ARBA" id="ARBA00023065"/>
    </source>
</evidence>
<dbReference type="InterPro" id="IPR036942">
    <property type="entry name" value="Beta-barrel_TonB_sf"/>
</dbReference>
<dbReference type="OrthoDB" id="9760333at2"/>
<keyword evidence="5 11" id="KW-0812">Transmembrane</keyword>
<dbReference type="InterPro" id="IPR000531">
    <property type="entry name" value="Beta-barrel_TonB"/>
</dbReference>
<dbReference type="GO" id="GO:0006826">
    <property type="term" value="P:iron ion transport"/>
    <property type="evidence" value="ECO:0007669"/>
    <property type="project" value="UniProtKB-KW"/>
</dbReference>
<proteinExistence type="inferred from homology"/>
<evidence type="ECO:0000256" key="2">
    <source>
        <dbReference type="ARBA" id="ARBA00022448"/>
    </source>
</evidence>
<dbReference type="Pfam" id="PF07715">
    <property type="entry name" value="Plug"/>
    <property type="match status" value="1"/>
</dbReference>
<evidence type="ECO:0000313" key="17">
    <source>
        <dbReference type="Proteomes" id="UP000024284"/>
    </source>
</evidence>
<evidence type="ECO:0000256" key="4">
    <source>
        <dbReference type="ARBA" id="ARBA00022496"/>
    </source>
</evidence>